<dbReference type="PROSITE" id="PS51406">
    <property type="entry name" value="FIBRINOGEN_C_2"/>
    <property type="match status" value="1"/>
</dbReference>
<evidence type="ECO:0000259" key="3">
    <source>
        <dbReference type="PROSITE" id="PS51406"/>
    </source>
</evidence>
<dbReference type="GO" id="GO:0005615">
    <property type="term" value="C:extracellular space"/>
    <property type="evidence" value="ECO:0007669"/>
    <property type="project" value="TreeGrafter"/>
</dbReference>
<dbReference type="InterPro" id="IPR014716">
    <property type="entry name" value="Fibrinogen_a/b/g_C_1"/>
</dbReference>
<evidence type="ECO:0000313" key="5">
    <source>
        <dbReference type="EnsemblMetazoa" id="CPIJ012830-PA"/>
    </source>
</evidence>
<dbReference type="Gene3D" id="3.90.215.10">
    <property type="entry name" value="Gamma Fibrinogen, chain A, domain 1"/>
    <property type="match status" value="1"/>
</dbReference>
<keyword evidence="6" id="KW-1185">Reference proteome</keyword>
<dbReference type="Pfam" id="PF00147">
    <property type="entry name" value="Fibrinogen_C"/>
    <property type="match status" value="1"/>
</dbReference>
<feature type="domain" description="Fibrinogen C-terminal" evidence="3">
    <location>
        <begin position="31"/>
        <end position="246"/>
    </location>
</feature>
<evidence type="ECO:0000313" key="4">
    <source>
        <dbReference type="EMBL" id="EDS38744.1"/>
    </source>
</evidence>
<keyword evidence="2" id="KW-0732">Signal</keyword>
<accession>B0X1L6</accession>
<dbReference type="VEuPathDB" id="VectorBase:CPIJ012830"/>
<dbReference type="PANTHER" id="PTHR19143">
    <property type="entry name" value="FIBRINOGEN/TENASCIN/ANGIOPOEITIN"/>
    <property type="match status" value="1"/>
</dbReference>
<protein>
    <submittedName>
        <fullName evidence="4 5">Fibrinogen and fibronectin</fullName>
    </submittedName>
</protein>
<dbReference type="STRING" id="7176.B0X1L6"/>
<dbReference type="HOGENOM" id="CLU_038628_6_0_1"/>
<dbReference type="PROSITE" id="PS00514">
    <property type="entry name" value="FIBRINOGEN_C_1"/>
    <property type="match status" value="1"/>
</dbReference>
<dbReference type="OMA" id="WSENCAV"/>
<dbReference type="EnsemblMetazoa" id="CPIJ012830-RA">
    <property type="protein sequence ID" value="CPIJ012830-PA"/>
    <property type="gene ID" value="CPIJ012830"/>
</dbReference>
<reference evidence="5" key="2">
    <citation type="submission" date="2020-05" db="UniProtKB">
        <authorList>
            <consortium name="EnsemblMetazoa"/>
        </authorList>
    </citation>
    <scope>IDENTIFICATION</scope>
    <source>
        <strain evidence="5">JHB</strain>
    </source>
</reference>
<gene>
    <name evidence="5" type="primary">6046318</name>
    <name evidence="4" type="ORF">CpipJ_CPIJ012830</name>
</gene>
<dbReference type="Proteomes" id="UP000002320">
    <property type="component" value="Unassembled WGS sequence"/>
</dbReference>
<dbReference type="OrthoDB" id="7735550at2759"/>
<dbReference type="InterPro" id="IPR050373">
    <property type="entry name" value="Fibrinogen_C-term_domain"/>
</dbReference>
<proteinExistence type="predicted"/>
<dbReference type="InterPro" id="IPR002181">
    <property type="entry name" value="Fibrinogen_a/b/g_C_dom"/>
</dbReference>
<dbReference type="InterPro" id="IPR020837">
    <property type="entry name" value="Fibrinogen_CS"/>
</dbReference>
<dbReference type="EMBL" id="DS232263">
    <property type="protein sequence ID" value="EDS38744.1"/>
    <property type="molecule type" value="Genomic_DNA"/>
</dbReference>
<dbReference type="InParanoid" id="B0X1L6"/>
<reference evidence="4" key="1">
    <citation type="submission" date="2007-03" db="EMBL/GenBank/DDBJ databases">
        <title>Annotation of Culex pipiens quinquefasciatus.</title>
        <authorList>
            <consortium name="The Broad Institute Genome Sequencing Platform"/>
            <person name="Atkinson P.W."/>
            <person name="Hemingway J."/>
            <person name="Christensen B.M."/>
            <person name="Higgs S."/>
            <person name="Kodira C."/>
            <person name="Hannick L."/>
            <person name="Megy K."/>
            <person name="O'Leary S."/>
            <person name="Pearson M."/>
            <person name="Haas B.J."/>
            <person name="Mauceli E."/>
            <person name="Wortman J.R."/>
            <person name="Lee N.H."/>
            <person name="Guigo R."/>
            <person name="Stanke M."/>
            <person name="Alvarado L."/>
            <person name="Amedeo P."/>
            <person name="Antoine C.H."/>
            <person name="Arensburger P."/>
            <person name="Bidwell S.L."/>
            <person name="Crawford M."/>
            <person name="Camaro F."/>
            <person name="Devon K."/>
            <person name="Engels R."/>
            <person name="Hammond M."/>
            <person name="Howarth C."/>
            <person name="Koehrsen M."/>
            <person name="Lawson D."/>
            <person name="Montgomery P."/>
            <person name="Nene V."/>
            <person name="Nusbaum C."/>
            <person name="Puiu D."/>
            <person name="Romero-Severson J."/>
            <person name="Severson D.W."/>
            <person name="Shumway M."/>
            <person name="Sisk P."/>
            <person name="Stolte C."/>
            <person name="Zeng Q."/>
            <person name="Eisenstadt E."/>
            <person name="Fraser-Liggett C."/>
            <person name="Strausberg R."/>
            <person name="Galagan J."/>
            <person name="Birren B."/>
            <person name="Collins F.H."/>
        </authorList>
    </citation>
    <scope>NUCLEOTIDE SEQUENCE [LARGE SCALE GENOMIC DNA]</scope>
    <source>
        <strain evidence="4">JHB</strain>
    </source>
</reference>
<dbReference type="KEGG" id="cqu:CpipJ_CPIJ012830"/>
<dbReference type="eggNOG" id="KOG2579">
    <property type="taxonomic scope" value="Eukaryota"/>
</dbReference>
<evidence type="ECO:0000313" key="6">
    <source>
        <dbReference type="Proteomes" id="UP000002320"/>
    </source>
</evidence>
<feature type="signal peptide" evidence="2">
    <location>
        <begin position="1"/>
        <end position="21"/>
    </location>
</feature>
<dbReference type="SUPFAM" id="SSF56496">
    <property type="entry name" value="Fibrinogen C-terminal domain-like"/>
    <property type="match status" value="1"/>
</dbReference>
<dbReference type="CDD" id="cd00087">
    <property type="entry name" value="FReD"/>
    <property type="match status" value="1"/>
</dbReference>
<dbReference type="AlphaFoldDB" id="B0X1L6"/>
<evidence type="ECO:0000256" key="2">
    <source>
        <dbReference type="SAM" id="SignalP"/>
    </source>
</evidence>
<organism>
    <name type="scientific">Culex quinquefasciatus</name>
    <name type="common">Southern house mosquito</name>
    <name type="synonym">Culex pungens</name>
    <dbReference type="NCBI Taxonomy" id="7176"/>
    <lineage>
        <taxon>Eukaryota</taxon>
        <taxon>Metazoa</taxon>
        <taxon>Ecdysozoa</taxon>
        <taxon>Arthropoda</taxon>
        <taxon>Hexapoda</taxon>
        <taxon>Insecta</taxon>
        <taxon>Pterygota</taxon>
        <taxon>Neoptera</taxon>
        <taxon>Endopterygota</taxon>
        <taxon>Diptera</taxon>
        <taxon>Nematocera</taxon>
        <taxon>Culicoidea</taxon>
        <taxon>Culicidae</taxon>
        <taxon>Culicinae</taxon>
        <taxon>Culicini</taxon>
        <taxon>Culex</taxon>
        <taxon>Culex</taxon>
    </lineage>
</organism>
<evidence type="ECO:0000256" key="1">
    <source>
        <dbReference type="ARBA" id="ARBA00023157"/>
    </source>
</evidence>
<dbReference type="InterPro" id="IPR036056">
    <property type="entry name" value="Fibrinogen-like_C"/>
</dbReference>
<dbReference type="SMART" id="SM00186">
    <property type="entry name" value="FBG"/>
    <property type="match status" value="1"/>
</dbReference>
<sequence length="246" mass="28283">MEWCTFLKLVSFIVALQCSSAKSEKNQFEPLATHKLLQTCSKTTNRNSGVQLIHPQPGFREPFEVFCDQEYEGGNWIVIQNRYEGSVHFYRGWNDYVRGFGNLNGEFWLGLDRIHELTYSKRYELHVIIEDWEGHRTVARYSAFLVAGPEEKYTLKSLGTFSGNAGDAMTSHHLGMKFSTFDNDNDLWSENCAVARYGAWWYSACAASNLNGRYTKGIDLTGMYWNSFRPEGYSVKVSRIMIRAVN</sequence>
<name>B0X1L6_CULQU</name>
<dbReference type="FunCoup" id="B0X1L6">
    <property type="interactions" value="2"/>
</dbReference>
<keyword evidence="1" id="KW-1015">Disulfide bond</keyword>
<feature type="chain" id="PRO_5011408814" evidence="2">
    <location>
        <begin position="22"/>
        <end position="246"/>
    </location>
</feature>
<dbReference type="VEuPathDB" id="VectorBase:CQUJHB003432"/>